<name>A0A5B7HC10_PORTR</name>
<evidence type="ECO:0000313" key="2">
    <source>
        <dbReference type="EMBL" id="MPC67633.1"/>
    </source>
</evidence>
<dbReference type="AlphaFoldDB" id="A0A5B7HC10"/>
<dbReference type="EMBL" id="VSRR010026525">
    <property type="protein sequence ID" value="MPC67633.1"/>
    <property type="molecule type" value="Genomic_DNA"/>
</dbReference>
<accession>A0A5B7HC10</accession>
<evidence type="ECO:0000256" key="1">
    <source>
        <dbReference type="SAM" id="Coils"/>
    </source>
</evidence>
<evidence type="ECO:0000313" key="3">
    <source>
        <dbReference type="Proteomes" id="UP000324222"/>
    </source>
</evidence>
<protein>
    <submittedName>
        <fullName evidence="2">Uncharacterized protein</fullName>
    </submittedName>
</protein>
<comment type="caution">
    <text evidence="2">The sequence shown here is derived from an EMBL/GenBank/DDBJ whole genome shotgun (WGS) entry which is preliminary data.</text>
</comment>
<sequence length="154" mass="18578">MHKELKALKEMVAVMFEKQDQLITENLELRERFLNLESTVKMNHEMKKLEEIKRENSVLQDKCTNYEAALQGLQERLDSNLETGKEMSERKLEEWKKIWNKEREEKVNFAEVVKQQIKEKTKDTVVQVIKEKEELVRYGGQKEVYGYIWSRRKK</sequence>
<organism evidence="2 3">
    <name type="scientific">Portunus trituberculatus</name>
    <name type="common">Swimming crab</name>
    <name type="synonym">Neptunus trituberculatus</name>
    <dbReference type="NCBI Taxonomy" id="210409"/>
    <lineage>
        <taxon>Eukaryota</taxon>
        <taxon>Metazoa</taxon>
        <taxon>Ecdysozoa</taxon>
        <taxon>Arthropoda</taxon>
        <taxon>Crustacea</taxon>
        <taxon>Multicrustacea</taxon>
        <taxon>Malacostraca</taxon>
        <taxon>Eumalacostraca</taxon>
        <taxon>Eucarida</taxon>
        <taxon>Decapoda</taxon>
        <taxon>Pleocyemata</taxon>
        <taxon>Brachyura</taxon>
        <taxon>Eubrachyura</taxon>
        <taxon>Portunoidea</taxon>
        <taxon>Portunidae</taxon>
        <taxon>Portuninae</taxon>
        <taxon>Portunus</taxon>
    </lineage>
</organism>
<feature type="coiled-coil region" evidence="1">
    <location>
        <begin position="42"/>
        <end position="76"/>
    </location>
</feature>
<reference evidence="2 3" key="1">
    <citation type="submission" date="2019-05" db="EMBL/GenBank/DDBJ databases">
        <title>Another draft genome of Portunus trituberculatus and its Hox gene families provides insights of decapod evolution.</title>
        <authorList>
            <person name="Jeong J.-H."/>
            <person name="Song I."/>
            <person name="Kim S."/>
            <person name="Choi T."/>
            <person name="Kim D."/>
            <person name="Ryu S."/>
            <person name="Kim W."/>
        </authorList>
    </citation>
    <scope>NUCLEOTIDE SEQUENCE [LARGE SCALE GENOMIC DNA]</scope>
    <source>
        <tissue evidence="2">Muscle</tissue>
    </source>
</reference>
<keyword evidence="3" id="KW-1185">Reference proteome</keyword>
<gene>
    <name evidence="2" type="ORF">E2C01_061809</name>
</gene>
<keyword evidence="1" id="KW-0175">Coiled coil</keyword>
<dbReference type="Proteomes" id="UP000324222">
    <property type="component" value="Unassembled WGS sequence"/>
</dbReference>
<proteinExistence type="predicted"/>